<evidence type="ECO:0000313" key="3">
    <source>
        <dbReference type="EMBL" id="MBC5634855.1"/>
    </source>
</evidence>
<comment type="caution">
    <text evidence="3">The sequence shown here is derived from an EMBL/GenBank/DDBJ whole genome shotgun (WGS) entry which is preliminary data.</text>
</comment>
<dbReference type="RefSeq" id="WP_186931424.1">
    <property type="nucleotide sequence ID" value="NZ_JACOOJ010000052.1"/>
</dbReference>
<protein>
    <submittedName>
        <fullName evidence="3">HU family DNA-binding protein</fullName>
    </submittedName>
</protein>
<dbReference type="InterPro" id="IPR005902">
    <property type="entry name" value="HU_DNA-bd_put"/>
</dbReference>
<dbReference type="EMBL" id="JACOOJ010000052">
    <property type="protein sequence ID" value="MBC5634855.1"/>
    <property type="molecule type" value="Genomic_DNA"/>
</dbReference>
<dbReference type="NCBIfam" id="TIGR01201">
    <property type="entry name" value="HU_rel"/>
    <property type="match status" value="1"/>
</dbReference>
<sequence>MALKFRKVQRKVMVGEEKDQVKTYAVAKASGYCDMEKLCELVSNRSAMSSADVKAVLDSLNWAMGLELRSGNIVQVGEFGNFRMSVRSKGAATEDEFNASNITKARIVFTPGLSLRRSNGQIRFEEDDVKVVIGEGSGGGEEERPGEL</sequence>
<organism evidence="3 4">
    <name type="scientific">Parabacteroides hominis</name>
    <dbReference type="NCBI Taxonomy" id="2763057"/>
    <lineage>
        <taxon>Bacteria</taxon>
        <taxon>Pseudomonadati</taxon>
        <taxon>Bacteroidota</taxon>
        <taxon>Bacteroidia</taxon>
        <taxon>Bacteroidales</taxon>
        <taxon>Tannerellaceae</taxon>
        <taxon>Parabacteroides</taxon>
    </lineage>
</organism>
<keyword evidence="4" id="KW-1185">Reference proteome</keyword>
<reference evidence="3 4" key="1">
    <citation type="submission" date="2020-08" db="EMBL/GenBank/DDBJ databases">
        <title>Genome public.</title>
        <authorList>
            <person name="Liu C."/>
            <person name="Sun Q."/>
        </authorList>
    </citation>
    <scope>NUCLEOTIDE SEQUENCE [LARGE SCALE GENOMIC DNA]</scope>
    <source>
        <strain evidence="3 4">NSJ-79</strain>
    </source>
</reference>
<keyword evidence="1 3" id="KW-0238">DNA-binding</keyword>
<dbReference type="Gene3D" id="4.10.520.10">
    <property type="entry name" value="IHF-like DNA-binding proteins"/>
    <property type="match status" value="1"/>
</dbReference>
<dbReference type="InterPro" id="IPR041607">
    <property type="entry name" value="HU-HIG"/>
</dbReference>
<dbReference type="Proteomes" id="UP000651475">
    <property type="component" value="Unassembled WGS sequence"/>
</dbReference>
<name>A0ABR7DTW6_9BACT</name>
<dbReference type="Pfam" id="PF18291">
    <property type="entry name" value="HU-HIG"/>
    <property type="match status" value="1"/>
</dbReference>
<accession>A0ABR7DTW6</accession>
<dbReference type="SUPFAM" id="SSF47729">
    <property type="entry name" value="IHF-like DNA-binding proteins"/>
    <property type="match status" value="1"/>
</dbReference>
<evidence type="ECO:0000313" key="4">
    <source>
        <dbReference type="Proteomes" id="UP000651475"/>
    </source>
</evidence>
<evidence type="ECO:0000259" key="2">
    <source>
        <dbReference type="Pfam" id="PF18291"/>
    </source>
</evidence>
<dbReference type="GO" id="GO:0003677">
    <property type="term" value="F:DNA binding"/>
    <property type="evidence" value="ECO:0007669"/>
    <property type="project" value="UniProtKB-KW"/>
</dbReference>
<feature type="domain" description="HU" evidence="2">
    <location>
        <begin position="1"/>
        <end position="125"/>
    </location>
</feature>
<proteinExistence type="predicted"/>
<evidence type="ECO:0000256" key="1">
    <source>
        <dbReference type="ARBA" id="ARBA00023125"/>
    </source>
</evidence>
<gene>
    <name evidence="3" type="ORF">H8S65_19105</name>
</gene>
<dbReference type="InterPro" id="IPR010992">
    <property type="entry name" value="IHF-like_DNA-bd_dom_sf"/>
</dbReference>